<evidence type="ECO:0000313" key="1">
    <source>
        <dbReference type="EMBL" id="KAE9248721.1"/>
    </source>
</evidence>
<proteinExistence type="predicted"/>
<sequence>MNARTTPYKPNFTDRERKDAVIFLLLSGEHDRPDRGAMCHAAEKFGVNISTISRVWGRFKSTFDSDGINGVVSRMPGATGRKKKDRQALLACIADIPFRRRMTQQCLADELGVARSVVRDAIAQGQLLRHTNTIHPLLTKENKHARIRHALRHVVHGPDGSHFSPMNNVVYDANRQVLFDGKIGIWDFTKQTEAQRTSKNRPAGTLETKNLDSVNDILAAGCADGWNIQLEFQPANSPDYNTLDLGYFSSIQALQYQEDCYNIDQLIRAVRKSYDALECEKLDNIFLTLQKVFECALRAGGSNEYKLPHIGKDKLRRLGKLPQSLPCDLEAFRYAVDILHEGVVINV</sequence>
<dbReference type="PANTHER" id="PTHR47169">
    <property type="entry name" value="OS01G0541250 PROTEIN"/>
    <property type="match status" value="1"/>
</dbReference>
<accession>A0A6G0PL40</accession>
<protein>
    <submittedName>
        <fullName evidence="1">Uncharacterized protein</fullName>
    </submittedName>
</protein>
<gene>
    <name evidence="1" type="ORF">PF004_g3720</name>
</gene>
<organism evidence="1 2">
    <name type="scientific">Phytophthora fragariae</name>
    <dbReference type="NCBI Taxonomy" id="53985"/>
    <lineage>
        <taxon>Eukaryota</taxon>
        <taxon>Sar</taxon>
        <taxon>Stramenopiles</taxon>
        <taxon>Oomycota</taxon>
        <taxon>Peronosporomycetes</taxon>
        <taxon>Peronosporales</taxon>
        <taxon>Peronosporaceae</taxon>
        <taxon>Phytophthora</taxon>
    </lineage>
</organism>
<dbReference type="PANTHER" id="PTHR47169:SF2">
    <property type="entry name" value="OS01G0541250 PROTEIN"/>
    <property type="match status" value="1"/>
</dbReference>
<dbReference type="AlphaFoldDB" id="A0A6G0PL40"/>
<dbReference type="EMBL" id="QXGC01000120">
    <property type="protein sequence ID" value="KAE9248721.1"/>
    <property type="molecule type" value="Genomic_DNA"/>
</dbReference>
<dbReference type="Proteomes" id="UP000476176">
    <property type="component" value="Unassembled WGS sequence"/>
</dbReference>
<name>A0A6G0PL40_9STRA</name>
<dbReference type="InterPro" id="IPR036397">
    <property type="entry name" value="RNaseH_sf"/>
</dbReference>
<reference evidence="1 2" key="1">
    <citation type="submission" date="2018-09" db="EMBL/GenBank/DDBJ databases">
        <title>Genomic investigation of the strawberry pathogen Phytophthora fragariae indicates pathogenicity is determined by transcriptional variation in three key races.</title>
        <authorList>
            <person name="Adams T.M."/>
            <person name="Armitage A.D."/>
            <person name="Sobczyk M.K."/>
            <person name="Bates H.J."/>
            <person name="Dunwell J.M."/>
            <person name="Nellist C.F."/>
            <person name="Harrison R.J."/>
        </authorList>
    </citation>
    <scope>NUCLEOTIDE SEQUENCE [LARGE SCALE GENOMIC DNA]</scope>
    <source>
        <strain evidence="1 2">BC-23</strain>
    </source>
</reference>
<dbReference type="GO" id="GO:0003676">
    <property type="term" value="F:nucleic acid binding"/>
    <property type="evidence" value="ECO:0007669"/>
    <property type="project" value="InterPro"/>
</dbReference>
<dbReference type="Gene3D" id="3.30.420.10">
    <property type="entry name" value="Ribonuclease H-like superfamily/Ribonuclease H"/>
    <property type="match status" value="1"/>
</dbReference>
<comment type="caution">
    <text evidence="1">The sequence shown here is derived from an EMBL/GenBank/DDBJ whole genome shotgun (WGS) entry which is preliminary data.</text>
</comment>
<evidence type="ECO:0000313" key="2">
    <source>
        <dbReference type="Proteomes" id="UP000476176"/>
    </source>
</evidence>